<comment type="caution">
    <text evidence="1">The sequence shown here is derived from an EMBL/GenBank/DDBJ whole genome shotgun (WGS) entry which is preliminary data.</text>
</comment>
<dbReference type="AlphaFoldDB" id="A0A2N1MT82"/>
<organism evidence="1 2">
    <name type="scientific">Rhizophagus irregularis</name>
    <dbReference type="NCBI Taxonomy" id="588596"/>
    <lineage>
        <taxon>Eukaryota</taxon>
        <taxon>Fungi</taxon>
        <taxon>Fungi incertae sedis</taxon>
        <taxon>Mucoromycota</taxon>
        <taxon>Glomeromycotina</taxon>
        <taxon>Glomeromycetes</taxon>
        <taxon>Glomerales</taxon>
        <taxon>Glomeraceae</taxon>
        <taxon>Rhizophagus</taxon>
    </lineage>
</organism>
<name>A0A2N1MT82_9GLOM</name>
<dbReference type="EMBL" id="LLXL01001365">
    <property type="protein sequence ID" value="PKK64861.1"/>
    <property type="molecule type" value="Genomic_DNA"/>
</dbReference>
<reference evidence="1 2" key="2">
    <citation type="submission" date="2017-10" db="EMBL/GenBank/DDBJ databases">
        <title>Extensive intraspecific genome diversity in a model arbuscular mycorrhizal fungus.</title>
        <authorList>
            <person name="Chen E.C.H."/>
            <person name="Morin E."/>
            <person name="Baudet D."/>
            <person name="Noel J."/>
            <person name="Ndikumana S."/>
            <person name="Charron P."/>
            <person name="St-Onge C."/>
            <person name="Giorgi J."/>
            <person name="Grigoriev I.V."/>
            <person name="Roux C."/>
            <person name="Martin F.M."/>
            <person name="Corradi N."/>
        </authorList>
    </citation>
    <scope>NUCLEOTIDE SEQUENCE [LARGE SCALE GENOMIC DNA]</scope>
    <source>
        <strain evidence="1 2">C2</strain>
    </source>
</reference>
<sequence length="86" mass="9806">MLNDLADAFQALNLPYPMRVDEFLNIPEENVVYEVSKDDQIVEELVYLFKNTDEENMDLEEMDDSNESPVISASTAISCLETGQKK</sequence>
<evidence type="ECO:0000313" key="1">
    <source>
        <dbReference type="EMBL" id="PKK64861.1"/>
    </source>
</evidence>
<reference evidence="1 2" key="1">
    <citation type="submission" date="2016-04" db="EMBL/GenBank/DDBJ databases">
        <title>Genome analyses suggest a sexual origin of heterokaryosis in a supposedly ancient asexual fungus.</title>
        <authorList>
            <person name="Ropars J."/>
            <person name="Sedzielewska K."/>
            <person name="Noel J."/>
            <person name="Charron P."/>
            <person name="Farinelli L."/>
            <person name="Marton T."/>
            <person name="Kruger M."/>
            <person name="Pelin A."/>
            <person name="Brachmann A."/>
            <person name="Corradi N."/>
        </authorList>
    </citation>
    <scope>NUCLEOTIDE SEQUENCE [LARGE SCALE GENOMIC DNA]</scope>
    <source>
        <strain evidence="1 2">C2</strain>
    </source>
</reference>
<dbReference type="VEuPathDB" id="FungiDB:FUN_018376"/>
<evidence type="ECO:0000313" key="2">
    <source>
        <dbReference type="Proteomes" id="UP000233469"/>
    </source>
</evidence>
<accession>A0A2N1MT82</accession>
<proteinExistence type="predicted"/>
<gene>
    <name evidence="1" type="ORF">RhiirC2_786926</name>
</gene>
<dbReference type="Proteomes" id="UP000233469">
    <property type="component" value="Unassembled WGS sequence"/>
</dbReference>
<protein>
    <submittedName>
        <fullName evidence="1">Uncharacterized protein</fullName>
    </submittedName>
</protein>